<dbReference type="OrthoDB" id="1170793at2"/>
<sequence length="347" mass="37264">MRTPVAPDVTAVLPGDLLARIRSEAGPSEALGRLTPAAVALLVEQGWLRLLIPRSVGGLEYDLPDLLALQEAASWADGSFGWVLALCGGAGFFAGFIEQALAVSLFGRPDVCAAGTGFPAGSATEVAGGYLVSGHWRYASGAPHATLYTANCRLMRDGQPLRDERGEPLIRAVIFLPDQVTLQDGWQSLGLKATASQDMVVREAFVPFNRSFALDKPFPHASGPLYAYPFLQQAEAVLSVTMLGMVRHFLDLFGVVDGAPDLAGELEQMRQRFYATIRASWASPGGPVPLTEVGKVARAAAATALRVADTLYPYGGMRMMRMGTDINRVWRDIHTASQHTLLSPLRD</sequence>
<dbReference type="EMBL" id="SODV01000002">
    <property type="protein sequence ID" value="TDW95700.1"/>
    <property type="molecule type" value="Genomic_DNA"/>
</dbReference>
<dbReference type="InterPro" id="IPR046373">
    <property type="entry name" value="Acyl-CoA_Oxase/DH_mid-dom_sf"/>
</dbReference>
<dbReference type="RefSeq" id="WP_133995312.1">
    <property type="nucleotide sequence ID" value="NZ_SODV01000002.1"/>
</dbReference>
<name>A0A4R8DFJ0_9BACT</name>
<dbReference type="Gene3D" id="1.10.540.10">
    <property type="entry name" value="Acyl-CoA dehydrogenase/oxidase, N-terminal domain"/>
    <property type="match status" value="1"/>
</dbReference>
<protein>
    <submittedName>
        <fullName evidence="3">Alkylation response protein AidB-like acyl-CoA dehydrogenase</fullName>
    </submittedName>
</protein>
<dbReference type="GO" id="GO:0016627">
    <property type="term" value="F:oxidoreductase activity, acting on the CH-CH group of donors"/>
    <property type="evidence" value="ECO:0007669"/>
    <property type="project" value="InterPro"/>
</dbReference>
<feature type="domain" description="Acyl-CoA dehydrogenase C-terminal" evidence="2">
    <location>
        <begin position="292"/>
        <end position="343"/>
    </location>
</feature>
<proteinExistence type="predicted"/>
<dbReference type="Proteomes" id="UP000294498">
    <property type="component" value="Unassembled WGS sequence"/>
</dbReference>
<dbReference type="SUPFAM" id="SSF56645">
    <property type="entry name" value="Acyl-CoA dehydrogenase NM domain-like"/>
    <property type="match status" value="1"/>
</dbReference>
<reference evidence="3 4" key="1">
    <citation type="submission" date="2019-03" db="EMBL/GenBank/DDBJ databases">
        <title>Genomic Encyclopedia of Type Strains, Phase IV (KMG-IV): sequencing the most valuable type-strain genomes for metagenomic binning, comparative biology and taxonomic classification.</title>
        <authorList>
            <person name="Goeker M."/>
        </authorList>
    </citation>
    <scope>NUCLEOTIDE SEQUENCE [LARGE SCALE GENOMIC DNA]</scope>
    <source>
        <strain evidence="3 4">DSM 100059</strain>
    </source>
</reference>
<dbReference type="Gene3D" id="1.20.140.10">
    <property type="entry name" value="Butyryl-CoA Dehydrogenase, subunit A, domain 3"/>
    <property type="match status" value="1"/>
</dbReference>
<accession>A0A4R8DFJ0</accession>
<evidence type="ECO:0000259" key="2">
    <source>
        <dbReference type="Pfam" id="PF08028"/>
    </source>
</evidence>
<dbReference type="PIRSF" id="PIRSF016578">
    <property type="entry name" value="HsaA"/>
    <property type="match status" value="1"/>
</dbReference>
<evidence type="ECO:0000256" key="1">
    <source>
        <dbReference type="ARBA" id="ARBA00023002"/>
    </source>
</evidence>
<dbReference type="Pfam" id="PF08028">
    <property type="entry name" value="Acyl-CoA_dh_2"/>
    <property type="match status" value="1"/>
</dbReference>
<evidence type="ECO:0000313" key="3">
    <source>
        <dbReference type="EMBL" id="TDW95700.1"/>
    </source>
</evidence>
<gene>
    <name evidence="3" type="ORF">EDB95_3511</name>
</gene>
<dbReference type="InterPro" id="IPR037069">
    <property type="entry name" value="AcylCoA_DH/ox_N_sf"/>
</dbReference>
<dbReference type="Gene3D" id="2.40.110.10">
    <property type="entry name" value="Butyryl-CoA Dehydrogenase, subunit A, domain 2"/>
    <property type="match status" value="1"/>
</dbReference>
<comment type="caution">
    <text evidence="3">The sequence shown here is derived from an EMBL/GenBank/DDBJ whole genome shotgun (WGS) entry which is preliminary data.</text>
</comment>
<keyword evidence="4" id="KW-1185">Reference proteome</keyword>
<organism evidence="3 4">
    <name type="scientific">Dinghuibacter silviterrae</name>
    <dbReference type="NCBI Taxonomy" id="1539049"/>
    <lineage>
        <taxon>Bacteria</taxon>
        <taxon>Pseudomonadati</taxon>
        <taxon>Bacteroidota</taxon>
        <taxon>Chitinophagia</taxon>
        <taxon>Chitinophagales</taxon>
        <taxon>Chitinophagaceae</taxon>
        <taxon>Dinghuibacter</taxon>
    </lineage>
</organism>
<dbReference type="InterPro" id="IPR013107">
    <property type="entry name" value="Acyl-CoA_DH_C"/>
</dbReference>
<evidence type="ECO:0000313" key="4">
    <source>
        <dbReference type="Proteomes" id="UP000294498"/>
    </source>
</evidence>
<dbReference type="InterPro" id="IPR009100">
    <property type="entry name" value="AcylCoA_DH/oxidase_NM_dom_sf"/>
</dbReference>
<dbReference type="AlphaFoldDB" id="A0A4R8DFJ0"/>
<keyword evidence="1" id="KW-0560">Oxidoreductase</keyword>
<dbReference type="GO" id="GO:0050660">
    <property type="term" value="F:flavin adenine dinucleotide binding"/>
    <property type="evidence" value="ECO:0007669"/>
    <property type="project" value="InterPro"/>
</dbReference>